<dbReference type="Proteomes" id="UP001528673">
    <property type="component" value="Unassembled WGS sequence"/>
</dbReference>
<dbReference type="InterPro" id="IPR012902">
    <property type="entry name" value="N_methyl_site"/>
</dbReference>
<dbReference type="Pfam" id="PF07963">
    <property type="entry name" value="N_methyl"/>
    <property type="match status" value="1"/>
</dbReference>
<name>A0ABT5N5K6_9BURK</name>
<gene>
    <name evidence="2" type="ORF">PSQ40_19425</name>
</gene>
<dbReference type="RefSeq" id="WP_273953637.1">
    <property type="nucleotide sequence ID" value="NZ_JAQSIP010000012.1"/>
</dbReference>
<reference evidence="2 3" key="1">
    <citation type="submission" date="2023-02" db="EMBL/GenBank/DDBJ databases">
        <title>Bacterial whole genomic sequence of Curvibacter sp. HBC61.</title>
        <authorList>
            <person name="Le V."/>
            <person name="Ko S.-R."/>
            <person name="Ahn C.-Y."/>
            <person name="Oh H.-M."/>
        </authorList>
    </citation>
    <scope>NUCLEOTIDE SEQUENCE [LARGE SCALE GENOMIC DNA]</scope>
    <source>
        <strain evidence="2 3">HBC61</strain>
    </source>
</reference>
<keyword evidence="1" id="KW-1133">Transmembrane helix</keyword>
<feature type="transmembrane region" description="Helical" evidence="1">
    <location>
        <begin position="12"/>
        <end position="36"/>
    </location>
</feature>
<dbReference type="EMBL" id="JAQSIP010000012">
    <property type="protein sequence ID" value="MDD0840756.1"/>
    <property type="molecule type" value="Genomic_DNA"/>
</dbReference>
<keyword evidence="3" id="KW-1185">Reference proteome</keyword>
<comment type="caution">
    <text evidence="2">The sequence shown here is derived from an EMBL/GenBank/DDBJ whole genome shotgun (WGS) entry which is preliminary data.</text>
</comment>
<proteinExistence type="predicted"/>
<evidence type="ECO:0000313" key="2">
    <source>
        <dbReference type="EMBL" id="MDD0840756.1"/>
    </source>
</evidence>
<keyword evidence="1" id="KW-0812">Transmembrane</keyword>
<sequence>MGQVRQRGMTLIELIVALVIVGVAGAGVLTALQLALRYSADPLAQRQALAIAESLMEEVSSRAFTDVDLHDPAAAIPNALGPEVALGESRSSPTLGFDNVDDYAGYSQQGTLTDAAGNAWPLTGQYATCVLVSHPETTLAGVDRQALLHLQVLVFGPGGGAFPGVCSAAAMANAAPLVRLEALRAKYDPDA</sequence>
<dbReference type="PROSITE" id="PS00409">
    <property type="entry name" value="PROKAR_NTER_METHYL"/>
    <property type="match status" value="1"/>
</dbReference>
<protein>
    <submittedName>
        <fullName evidence="2">Type II secretion system protein</fullName>
    </submittedName>
</protein>
<dbReference type="NCBIfam" id="TIGR02532">
    <property type="entry name" value="IV_pilin_GFxxxE"/>
    <property type="match status" value="1"/>
</dbReference>
<keyword evidence="1" id="KW-0472">Membrane</keyword>
<evidence type="ECO:0000313" key="3">
    <source>
        <dbReference type="Proteomes" id="UP001528673"/>
    </source>
</evidence>
<organism evidence="2 3">
    <name type="scientific">Curvibacter cyanobacteriorum</name>
    <dbReference type="NCBI Taxonomy" id="3026422"/>
    <lineage>
        <taxon>Bacteria</taxon>
        <taxon>Pseudomonadati</taxon>
        <taxon>Pseudomonadota</taxon>
        <taxon>Betaproteobacteria</taxon>
        <taxon>Burkholderiales</taxon>
        <taxon>Comamonadaceae</taxon>
        <taxon>Curvibacter</taxon>
    </lineage>
</organism>
<accession>A0ABT5N5K6</accession>
<evidence type="ECO:0000256" key="1">
    <source>
        <dbReference type="SAM" id="Phobius"/>
    </source>
</evidence>